<feature type="domain" description="UMA" evidence="3">
    <location>
        <begin position="13"/>
        <end position="59"/>
    </location>
</feature>
<reference evidence="4" key="1">
    <citation type="submission" date="2020-04" db="EMBL/GenBank/DDBJ databases">
        <authorList>
            <person name="Neveu A P."/>
        </authorList>
    </citation>
    <scope>NUCLEOTIDE SEQUENCE</scope>
    <source>
        <tissue evidence="4">Whole embryo</tissue>
    </source>
</reference>
<dbReference type="PANTHER" id="PTHR15960">
    <property type="entry name" value="LD44032P"/>
    <property type="match status" value="1"/>
</dbReference>
<feature type="region of interest" description="Disordered" evidence="1">
    <location>
        <begin position="284"/>
        <end position="316"/>
    </location>
</feature>
<dbReference type="InterPro" id="IPR042575">
    <property type="entry name" value="UBAP1_C"/>
</dbReference>
<dbReference type="CDD" id="cd22249">
    <property type="entry name" value="UDM1_RNF168_RNF169-like"/>
    <property type="match status" value="1"/>
</dbReference>
<proteinExistence type="evidence at transcript level"/>
<feature type="region of interest" description="Disordered" evidence="1">
    <location>
        <begin position="65"/>
        <end position="87"/>
    </location>
</feature>
<protein>
    <submittedName>
        <fullName evidence="4">Ubiquitin-associated protein 1</fullName>
    </submittedName>
</protein>
<evidence type="ECO:0000259" key="2">
    <source>
        <dbReference type="PROSITE" id="PS50030"/>
    </source>
</evidence>
<dbReference type="PROSITE" id="PS50030">
    <property type="entry name" value="UBA"/>
    <property type="match status" value="2"/>
</dbReference>
<feature type="region of interest" description="Disordered" evidence="1">
    <location>
        <begin position="421"/>
        <end position="462"/>
    </location>
</feature>
<dbReference type="EMBL" id="LR791564">
    <property type="protein sequence ID" value="CAB3267426.1"/>
    <property type="molecule type" value="mRNA"/>
</dbReference>
<accession>A0A6F9DWS5</accession>
<evidence type="ECO:0000259" key="3">
    <source>
        <dbReference type="PROSITE" id="PS51497"/>
    </source>
</evidence>
<dbReference type="InterPro" id="IPR009060">
    <property type="entry name" value="UBA-like_sf"/>
</dbReference>
<dbReference type="GO" id="GO:0043162">
    <property type="term" value="P:ubiquitin-dependent protein catabolic process via the multivesicular body sorting pathway"/>
    <property type="evidence" value="ECO:0007669"/>
    <property type="project" value="InterPro"/>
</dbReference>
<dbReference type="GO" id="GO:0000813">
    <property type="term" value="C:ESCRT I complex"/>
    <property type="evidence" value="ECO:0007669"/>
    <property type="project" value="InterPro"/>
</dbReference>
<feature type="domain" description="UBA" evidence="2">
    <location>
        <begin position="464"/>
        <end position="505"/>
    </location>
</feature>
<dbReference type="PROSITE" id="PS51497">
    <property type="entry name" value="UMA"/>
    <property type="match status" value="1"/>
</dbReference>
<dbReference type="InterPro" id="IPR015940">
    <property type="entry name" value="UBA"/>
</dbReference>
<dbReference type="AlphaFoldDB" id="A0A6F9DWS5"/>
<feature type="compositionally biased region" description="Low complexity" evidence="1">
    <location>
        <begin position="298"/>
        <end position="316"/>
    </location>
</feature>
<dbReference type="SUPFAM" id="SSF46934">
    <property type="entry name" value="UBA-like"/>
    <property type="match status" value="1"/>
</dbReference>
<feature type="region of interest" description="Disordered" evidence="1">
    <location>
        <begin position="329"/>
        <end position="366"/>
    </location>
</feature>
<gene>
    <name evidence="4" type="primary">Ubap1</name>
</gene>
<dbReference type="CDD" id="cd14316">
    <property type="entry name" value="UBA2_UBAP1_like"/>
    <property type="match status" value="1"/>
</dbReference>
<sequence>MAYGHSSSGHVSLDGVEFKLSEVFTSKPHHSYATDFDLKDPEVLLEDLEYNFQLENKILEEIRRKREEKEEQKRLKNEQKKREKQELEEKHRLCMLEKEKEEELKKKLKEEETAKEQNISKSRKLSPSNPFYNDLTENGILKPQPASPDKGVPGPKQPSNVNIYEFETEAPDPFSDMELKTIDDIQELKDVLQIVSSNSGKQSPEEVVTSIGENNSEIIAPVNGVHNEPQNSERAKKSILIDQLTDLLTDDAEAADGVSQPTKPIPAAKPRNKKVKNIQPQYFPSQNPPGFLPPITSPPAMSARAASPRLSPANSSSFTDIYEINAGGQRRTDVSSSQTVPANSQTNVTQNVYENIPSNIPPVKPRVVVRKRNNNEDNKSPTPELNPNSYGAVKSKVLANKSASERAKFEDTINKALTSLPQLPNKTYKPLPQDVTDQQTLSEQIKPKSPHPQPLSPGLLSGLGQDERDFAKSLISMGFKEQDVIRTMQKYGTDQKDVIEHLVILQRLVDHHFEIKNIEEALDIFNGNEQEAVKYLQLERQFIDMGFSTDKIKEALLLTDRNQEKALGILMGET</sequence>
<dbReference type="Gene3D" id="1.20.120.1920">
    <property type="entry name" value="UBAP1 SOUBA domain"/>
    <property type="match status" value="1"/>
</dbReference>
<dbReference type="InterPro" id="IPR049467">
    <property type="entry name" value="UBAP-1-like_UBA2"/>
</dbReference>
<evidence type="ECO:0000313" key="4">
    <source>
        <dbReference type="EMBL" id="CAB3267426.1"/>
    </source>
</evidence>
<feature type="domain" description="UBA" evidence="2">
    <location>
        <begin position="528"/>
        <end position="573"/>
    </location>
</feature>
<evidence type="ECO:0000256" key="1">
    <source>
        <dbReference type="SAM" id="MobiDB-lite"/>
    </source>
</evidence>
<feature type="compositionally biased region" description="Polar residues" evidence="1">
    <location>
        <begin position="380"/>
        <end position="389"/>
    </location>
</feature>
<feature type="region of interest" description="Disordered" evidence="1">
    <location>
        <begin position="107"/>
        <end position="159"/>
    </location>
</feature>
<feature type="compositionally biased region" description="Polar residues" evidence="1">
    <location>
        <begin position="116"/>
        <end position="131"/>
    </location>
</feature>
<feature type="compositionally biased region" description="Polar residues" evidence="1">
    <location>
        <begin position="334"/>
        <end position="358"/>
    </location>
</feature>
<dbReference type="GO" id="GO:0043130">
    <property type="term" value="F:ubiquitin binding"/>
    <property type="evidence" value="ECO:0007669"/>
    <property type="project" value="InterPro"/>
</dbReference>
<dbReference type="InterPro" id="IPR023340">
    <property type="entry name" value="UMA"/>
</dbReference>
<name>A0A6F9DWS5_9ASCI</name>
<feature type="region of interest" description="Disordered" evidence="1">
    <location>
        <begin position="373"/>
        <end position="392"/>
    </location>
</feature>
<dbReference type="InterPro" id="IPR038870">
    <property type="entry name" value="UBAP1"/>
</dbReference>
<dbReference type="PANTHER" id="PTHR15960:SF5">
    <property type="entry name" value="LD44032P"/>
    <property type="match status" value="1"/>
</dbReference>
<dbReference type="Pfam" id="PF21267">
    <property type="entry name" value="UBAP-1_UBA2"/>
    <property type="match status" value="1"/>
</dbReference>
<feature type="compositionally biased region" description="Pro residues" evidence="1">
    <location>
        <begin position="286"/>
        <end position="297"/>
    </location>
</feature>
<organism evidence="4">
    <name type="scientific">Phallusia mammillata</name>
    <dbReference type="NCBI Taxonomy" id="59560"/>
    <lineage>
        <taxon>Eukaryota</taxon>
        <taxon>Metazoa</taxon>
        <taxon>Chordata</taxon>
        <taxon>Tunicata</taxon>
        <taxon>Ascidiacea</taxon>
        <taxon>Phlebobranchia</taxon>
        <taxon>Ascidiidae</taxon>
        <taxon>Phallusia</taxon>
    </lineage>
</organism>